<dbReference type="SUPFAM" id="SSF47598">
    <property type="entry name" value="Ribbon-helix-helix"/>
    <property type="match status" value="1"/>
</dbReference>
<evidence type="ECO:0000313" key="1">
    <source>
        <dbReference type="EMBL" id="VAX35045.1"/>
    </source>
</evidence>
<dbReference type="AlphaFoldDB" id="A0A3B1DT85"/>
<dbReference type="EMBL" id="UOGJ01000026">
    <property type="protein sequence ID" value="VAX35045.1"/>
    <property type="molecule type" value="Genomic_DNA"/>
</dbReference>
<gene>
    <name evidence="1" type="ORF">MNBD_UNCLBAC01-186</name>
</gene>
<dbReference type="InterPro" id="IPR010985">
    <property type="entry name" value="Ribbon_hlx_hlx"/>
</dbReference>
<protein>
    <recommendedName>
        <fullName evidence="2">Toxin-antitoxin system HicB family antitoxin</fullName>
    </recommendedName>
</protein>
<organism evidence="1">
    <name type="scientific">hydrothermal vent metagenome</name>
    <dbReference type="NCBI Taxonomy" id="652676"/>
    <lineage>
        <taxon>unclassified sequences</taxon>
        <taxon>metagenomes</taxon>
        <taxon>ecological metagenomes</taxon>
    </lineage>
</organism>
<dbReference type="InterPro" id="IPR008651">
    <property type="entry name" value="Uncharacterised_HicB"/>
</dbReference>
<proteinExistence type="predicted"/>
<dbReference type="Gene3D" id="3.30.160.250">
    <property type="match status" value="1"/>
</dbReference>
<evidence type="ECO:0008006" key="2">
    <source>
        <dbReference type="Google" id="ProtNLM"/>
    </source>
</evidence>
<dbReference type="SUPFAM" id="SSF143100">
    <property type="entry name" value="TTHA1013/TTHA0281-like"/>
    <property type="match status" value="1"/>
</dbReference>
<dbReference type="Pfam" id="PF05534">
    <property type="entry name" value="HicB"/>
    <property type="match status" value="1"/>
</dbReference>
<dbReference type="InterPro" id="IPR035069">
    <property type="entry name" value="TTHA1013/TTHA0281-like"/>
</dbReference>
<reference evidence="1" key="1">
    <citation type="submission" date="2018-06" db="EMBL/GenBank/DDBJ databases">
        <authorList>
            <person name="Zhirakovskaya E."/>
        </authorList>
    </citation>
    <scope>NUCLEOTIDE SEQUENCE</scope>
</reference>
<dbReference type="GO" id="GO:0006355">
    <property type="term" value="P:regulation of DNA-templated transcription"/>
    <property type="evidence" value="ECO:0007669"/>
    <property type="project" value="InterPro"/>
</dbReference>
<sequence length="120" mass="13542">MKASDQYLKIVEWSQEDQCYVGTCPGLMLGGVHGDNETKVYKDLCQAVEEWIEIYKKDGEPLPAATAGKEYSGKFVVRVGKDLHKTLAVNALRYGESLNSYCTLVLREQSMRYGKSKRVK</sequence>
<name>A0A3B1DT85_9ZZZZ</name>
<accession>A0A3B1DT85</accession>